<feature type="transmembrane region" description="Helical" evidence="1">
    <location>
        <begin position="21"/>
        <end position="45"/>
    </location>
</feature>
<dbReference type="Pfam" id="PF09862">
    <property type="entry name" value="DUF2089"/>
    <property type="match status" value="1"/>
</dbReference>
<keyword evidence="1" id="KW-0812">Transmembrane</keyword>
<comment type="caution">
    <text evidence="4">The sequence shown here is derived from an EMBL/GenBank/DDBJ whole genome shotgun (WGS) entry which is preliminary data.</text>
</comment>
<evidence type="ECO:0000313" key="4">
    <source>
        <dbReference type="EMBL" id="MPM23077.1"/>
    </source>
</evidence>
<feature type="domain" description="DUF2089" evidence="3">
    <location>
        <begin position="56"/>
        <end position="87"/>
    </location>
</feature>
<dbReference type="EMBL" id="VSSQ01003951">
    <property type="protein sequence ID" value="MPM23077.1"/>
    <property type="molecule type" value="Genomic_DNA"/>
</dbReference>
<evidence type="ECO:0008006" key="5">
    <source>
        <dbReference type="Google" id="ProtNLM"/>
    </source>
</evidence>
<reference evidence="4" key="1">
    <citation type="submission" date="2019-08" db="EMBL/GenBank/DDBJ databases">
        <authorList>
            <person name="Kucharzyk K."/>
            <person name="Murdoch R.W."/>
            <person name="Higgins S."/>
            <person name="Loffler F."/>
        </authorList>
    </citation>
    <scope>NUCLEOTIDE SEQUENCE</scope>
</reference>
<evidence type="ECO:0000256" key="1">
    <source>
        <dbReference type="SAM" id="Phobius"/>
    </source>
</evidence>
<sequence>MGAKRKSLSGKHIYKIDTIIKLINISIDIFNIMVYIMNVKIFYWWCKMKYKAPGKCPVCGERLTITKLSCPKCTTSIEGDFQPCEFCRLPEEELEFVRVFIKCRGNIKDVEKELGISYPTVRGKLDAVIRSLGFEVNTKEAVEAAWEREAKAAAKNEILEKLSNGEITAKEATEQIKNL</sequence>
<name>A0A644Y4F5_9ZZZZ</name>
<evidence type="ECO:0000259" key="2">
    <source>
        <dbReference type="Pfam" id="PF09862"/>
    </source>
</evidence>
<keyword evidence="1" id="KW-1133">Transmembrane helix</keyword>
<keyword evidence="1" id="KW-0472">Membrane</keyword>
<accession>A0A644Y4F5</accession>
<proteinExistence type="predicted"/>
<organism evidence="4">
    <name type="scientific">bioreactor metagenome</name>
    <dbReference type="NCBI Taxonomy" id="1076179"/>
    <lineage>
        <taxon>unclassified sequences</taxon>
        <taxon>metagenomes</taxon>
        <taxon>ecological metagenomes</taxon>
    </lineage>
</organism>
<dbReference type="AlphaFoldDB" id="A0A644Y4F5"/>
<feature type="domain" description="DUF2089" evidence="2">
    <location>
        <begin position="89"/>
        <end position="135"/>
    </location>
</feature>
<dbReference type="Pfam" id="PF22747">
    <property type="entry name" value="Zn_ribbon_DUF2089"/>
    <property type="match status" value="1"/>
</dbReference>
<dbReference type="InterPro" id="IPR018658">
    <property type="entry name" value="DUF2089"/>
</dbReference>
<protein>
    <recommendedName>
        <fullName evidence="5">DUF2089 domain-containing protein</fullName>
    </recommendedName>
</protein>
<dbReference type="InterPro" id="IPR053957">
    <property type="entry name" value="DUF2089_Zn_ribbon"/>
</dbReference>
<gene>
    <name evidence="4" type="ORF">SDC9_69540</name>
</gene>
<evidence type="ECO:0000259" key="3">
    <source>
        <dbReference type="Pfam" id="PF22747"/>
    </source>
</evidence>